<sequence length="344" mass="37637">MPLLLPITPRPALTQPKLNTAAVVAVFHPRQVKGFPMLHFDIFPSTTDGAVGMPLGVVLDACFVVAGNHRGKLVHNTSPHHFVADYKSNQDTLLRPGYYNFVVVHEGGELDDNYGLCACFSAWTPPIAIPDRWKGEGKDAVTLARELPLMSGGSEVSAAVRTLDKSCIMSGAISGVQASHLVPEDEVDWWDDHYSEIKAYGGDDEDLTSIINEVAPRADLKMGLDQGLFLFAPYGLDKVIVVVIHAAASDIAYKFHLREVRFPARILRAYLFIRFAFTVFKSLAPGRRDTADAIAEARKRKSTSEGSEDAEDPRHGKRFKEGGGVTARDERKNTPSSDPDNGHG</sequence>
<organism evidence="2 3">
    <name type="scientific">Mycena albidolilacea</name>
    <dbReference type="NCBI Taxonomy" id="1033008"/>
    <lineage>
        <taxon>Eukaryota</taxon>
        <taxon>Fungi</taxon>
        <taxon>Dikarya</taxon>
        <taxon>Basidiomycota</taxon>
        <taxon>Agaricomycotina</taxon>
        <taxon>Agaricomycetes</taxon>
        <taxon>Agaricomycetidae</taxon>
        <taxon>Agaricales</taxon>
        <taxon>Marasmiineae</taxon>
        <taxon>Mycenaceae</taxon>
        <taxon>Mycena</taxon>
    </lineage>
</organism>
<gene>
    <name evidence="2" type="ORF">DFH08DRAFT_969068</name>
</gene>
<reference evidence="2" key="1">
    <citation type="submission" date="2023-03" db="EMBL/GenBank/DDBJ databases">
        <title>Massive genome expansion in bonnet fungi (Mycena s.s.) driven by repeated elements and novel gene families across ecological guilds.</title>
        <authorList>
            <consortium name="Lawrence Berkeley National Laboratory"/>
            <person name="Harder C.B."/>
            <person name="Miyauchi S."/>
            <person name="Viragh M."/>
            <person name="Kuo A."/>
            <person name="Thoen E."/>
            <person name="Andreopoulos B."/>
            <person name="Lu D."/>
            <person name="Skrede I."/>
            <person name="Drula E."/>
            <person name="Henrissat B."/>
            <person name="Morin E."/>
            <person name="Kohler A."/>
            <person name="Barry K."/>
            <person name="LaButti K."/>
            <person name="Morin E."/>
            <person name="Salamov A."/>
            <person name="Lipzen A."/>
            <person name="Mereny Z."/>
            <person name="Hegedus B."/>
            <person name="Baldrian P."/>
            <person name="Stursova M."/>
            <person name="Weitz H."/>
            <person name="Taylor A."/>
            <person name="Grigoriev I.V."/>
            <person name="Nagy L.G."/>
            <person name="Martin F."/>
            <person name="Kauserud H."/>
        </authorList>
    </citation>
    <scope>NUCLEOTIDE SEQUENCE</scope>
    <source>
        <strain evidence="2">CBHHK002</strain>
    </source>
</reference>
<accession>A0AAD6ZI68</accession>
<comment type="caution">
    <text evidence="2">The sequence shown here is derived from an EMBL/GenBank/DDBJ whole genome shotgun (WGS) entry which is preliminary data.</text>
</comment>
<evidence type="ECO:0000313" key="3">
    <source>
        <dbReference type="Proteomes" id="UP001218218"/>
    </source>
</evidence>
<evidence type="ECO:0000313" key="2">
    <source>
        <dbReference type="EMBL" id="KAJ7323515.1"/>
    </source>
</evidence>
<keyword evidence="3" id="KW-1185">Reference proteome</keyword>
<name>A0AAD6ZI68_9AGAR</name>
<feature type="compositionally biased region" description="Polar residues" evidence="1">
    <location>
        <begin position="334"/>
        <end position="344"/>
    </location>
</feature>
<protein>
    <recommendedName>
        <fullName evidence="4">HNH nuclease domain-containing protein</fullName>
    </recommendedName>
</protein>
<proteinExistence type="predicted"/>
<feature type="region of interest" description="Disordered" evidence="1">
    <location>
        <begin position="294"/>
        <end position="344"/>
    </location>
</feature>
<evidence type="ECO:0000256" key="1">
    <source>
        <dbReference type="SAM" id="MobiDB-lite"/>
    </source>
</evidence>
<evidence type="ECO:0008006" key="4">
    <source>
        <dbReference type="Google" id="ProtNLM"/>
    </source>
</evidence>
<dbReference type="Proteomes" id="UP001218218">
    <property type="component" value="Unassembled WGS sequence"/>
</dbReference>
<dbReference type="EMBL" id="JARIHO010000046">
    <property type="protein sequence ID" value="KAJ7323515.1"/>
    <property type="molecule type" value="Genomic_DNA"/>
</dbReference>
<dbReference type="AlphaFoldDB" id="A0AAD6ZI68"/>